<dbReference type="SUPFAM" id="SSF53807">
    <property type="entry name" value="Helical backbone' metal receptor"/>
    <property type="match status" value="1"/>
</dbReference>
<dbReference type="Pfam" id="PF01497">
    <property type="entry name" value="Peripla_BP_2"/>
    <property type="match status" value="1"/>
</dbReference>
<keyword evidence="9" id="KW-1185">Reference proteome</keyword>
<dbReference type="InterPro" id="IPR051313">
    <property type="entry name" value="Bact_iron-sidero_bind"/>
</dbReference>
<comment type="subcellular location">
    <subcellularLocation>
        <location evidence="1">Cell envelope</location>
    </subcellularLocation>
</comment>
<dbReference type="EMBL" id="JBHMAG010000017">
    <property type="protein sequence ID" value="MFB9754990.1"/>
    <property type="molecule type" value="Genomic_DNA"/>
</dbReference>
<accession>A0ABV5W376</accession>
<evidence type="ECO:0000256" key="1">
    <source>
        <dbReference type="ARBA" id="ARBA00004196"/>
    </source>
</evidence>
<dbReference type="Proteomes" id="UP001589619">
    <property type="component" value="Unassembled WGS sequence"/>
</dbReference>
<evidence type="ECO:0000259" key="7">
    <source>
        <dbReference type="PROSITE" id="PS50983"/>
    </source>
</evidence>
<dbReference type="PANTHER" id="PTHR30532">
    <property type="entry name" value="IRON III DICITRATE-BINDING PERIPLASMIC PROTEIN"/>
    <property type="match status" value="1"/>
</dbReference>
<evidence type="ECO:0000313" key="9">
    <source>
        <dbReference type="Proteomes" id="UP001589619"/>
    </source>
</evidence>
<dbReference type="PROSITE" id="PS50983">
    <property type="entry name" value="FE_B12_PBP"/>
    <property type="match status" value="1"/>
</dbReference>
<keyword evidence="4 6" id="KW-0732">Signal</keyword>
<dbReference type="PROSITE" id="PS51257">
    <property type="entry name" value="PROKAR_LIPOPROTEIN"/>
    <property type="match status" value="1"/>
</dbReference>
<evidence type="ECO:0000256" key="3">
    <source>
        <dbReference type="ARBA" id="ARBA00022448"/>
    </source>
</evidence>
<evidence type="ECO:0000256" key="4">
    <source>
        <dbReference type="ARBA" id="ARBA00022729"/>
    </source>
</evidence>
<dbReference type="PANTHER" id="PTHR30532:SF26">
    <property type="entry name" value="IRON(3+)-HYDROXAMATE-BINDING PROTEIN FHUD"/>
    <property type="match status" value="1"/>
</dbReference>
<sequence>MKLFSKMTAMIAAAVLSATLLSACGASSPANNAGSASSTDSGKASSSPSTPSKEAETRVFKDYAGHEVTIPTHPKRILVNQFMGHLFAVGVKPLGATSNQLSQFKDSSFLKPLGLTEGVEDLGNALSLEKALSMNPDLIILQNNAAESAKNYEEYSKIAPTVILSYGSKTMPDQLREIADIVGEKEKAEQWIAKYDAKAAQYREQLAKLIGPDVTFTIMEIWPKSEIMVFGNRFGRGTFSLYNSLKLKAPPKVQEAVMDKEPSYLKISPEALPDYASDYVFLTVYDWQGGDNAKLEEELKRSPVWRSLPAVTGNKVIQVNVKDFLPGDPISIEKQMEVQAQLLTEKFKK</sequence>
<dbReference type="Gene3D" id="3.40.50.1980">
    <property type="entry name" value="Nitrogenase molybdenum iron protein domain"/>
    <property type="match status" value="2"/>
</dbReference>
<dbReference type="InterPro" id="IPR002491">
    <property type="entry name" value="ABC_transptr_periplasmic_BD"/>
</dbReference>
<protein>
    <submittedName>
        <fullName evidence="8">ABC transporter substrate-binding protein</fullName>
    </submittedName>
</protein>
<feature type="chain" id="PRO_5046987800" evidence="6">
    <location>
        <begin position="33"/>
        <end position="349"/>
    </location>
</feature>
<proteinExistence type="inferred from homology"/>
<evidence type="ECO:0000256" key="6">
    <source>
        <dbReference type="SAM" id="SignalP"/>
    </source>
</evidence>
<dbReference type="RefSeq" id="WP_344909067.1">
    <property type="nucleotide sequence ID" value="NZ_BAAAYO010000007.1"/>
</dbReference>
<keyword evidence="3" id="KW-0813">Transport</keyword>
<feature type="compositionally biased region" description="Low complexity" evidence="5">
    <location>
        <begin position="31"/>
        <end position="52"/>
    </location>
</feature>
<evidence type="ECO:0000313" key="8">
    <source>
        <dbReference type="EMBL" id="MFB9754990.1"/>
    </source>
</evidence>
<name>A0ABV5W376_9BACL</name>
<feature type="region of interest" description="Disordered" evidence="5">
    <location>
        <begin position="31"/>
        <end position="56"/>
    </location>
</feature>
<evidence type="ECO:0000256" key="5">
    <source>
        <dbReference type="SAM" id="MobiDB-lite"/>
    </source>
</evidence>
<feature type="domain" description="Fe/B12 periplasmic-binding" evidence="7">
    <location>
        <begin position="74"/>
        <end position="347"/>
    </location>
</feature>
<evidence type="ECO:0000256" key="2">
    <source>
        <dbReference type="ARBA" id="ARBA00008814"/>
    </source>
</evidence>
<feature type="signal peptide" evidence="6">
    <location>
        <begin position="1"/>
        <end position="32"/>
    </location>
</feature>
<reference evidence="8 9" key="1">
    <citation type="submission" date="2024-09" db="EMBL/GenBank/DDBJ databases">
        <authorList>
            <person name="Sun Q."/>
            <person name="Mori K."/>
        </authorList>
    </citation>
    <scope>NUCLEOTIDE SEQUENCE [LARGE SCALE GENOMIC DNA]</scope>
    <source>
        <strain evidence="8 9">JCM 12520</strain>
    </source>
</reference>
<comment type="caution">
    <text evidence="8">The sequence shown here is derived from an EMBL/GenBank/DDBJ whole genome shotgun (WGS) entry which is preliminary data.</text>
</comment>
<organism evidence="8 9">
    <name type="scientific">Paenibacillus hodogayensis</name>
    <dbReference type="NCBI Taxonomy" id="279208"/>
    <lineage>
        <taxon>Bacteria</taxon>
        <taxon>Bacillati</taxon>
        <taxon>Bacillota</taxon>
        <taxon>Bacilli</taxon>
        <taxon>Bacillales</taxon>
        <taxon>Paenibacillaceae</taxon>
        <taxon>Paenibacillus</taxon>
    </lineage>
</organism>
<gene>
    <name evidence="8" type="ORF">ACFFNY_25735</name>
</gene>
<comment type="similarity">
    <text evidence="2">Belongs to the bacterial solute-binding protein 8 family.</text>
</comment>